<dbReference type="Proteomes" id="UP000484842">
    <property type="component" value="Unassembled WGS sequence"/>
</dbReference>
<dbReference type="GO" id="GO:0003677">
    <property type="term" value="F:DNA binding"/>
    <property type="evidence" value="ECO:0007669"/>
    <property type="project" value="InterPro"/>
</dbReference>
<proteinExistence type="predicted"/>
<dbReference type="SMART" id="SM00479">
    <property type="entry name" value="EXOIII"/>
    <property type="match status" value="1"/>
</dbReference>
<keyword evidence="2" id="KW-0378">Hydrolase</keyword>
<dbReference type="InterPro" id="IPR012337">
    <property type="entry name" value="RNaseH-like_sf"/>
</dbReference>
<dbReference type="GO" id="GO:0005829">
    <property type="term" value="C:cytosol"/>
    <property type="evidence" value="ECO:0007669"/>
    <property type="project" value="TreeGrafter"/>
</dbReference>
<organism evidence="2 3">
    <name type="scientific">Deinococcus terrestris</name>
    <dbReference type="NCBI Taxonomy" id="2651870"/>
    <lineage>
        <taxon>Bacteria</taxon>
        <taxon>Thermotogati</taxon>
        <taxon>Deinococcota</taxon>
        <taxon>Deinococci</taxon>
        <taxon>Deinococcales</taxon>
        <taxon>Deinococcaceae</taxon>
        <taxon>Deinococcus</taxon>
    </lineage>
</organism>
<feature type="domain" description="Exonuclease" evidence="1">
    <location>
        <begin position="2"/>
        <end position="178"/>
    </location>
</feature>
<dbReference type="InterPro" id="IPR036397">
    <property type="entry name" value="RNaseH_sf"/>
</dbReference>
<evidence type="ECO:0000313" key="2">
    <source>
        <dbReference type="EMBL" id="MPY66257.1"/>
    </source>
</evidence>
<dbReference type="Gene3D" id="3.30.420.10">
    <property type="entry name" value="Ribonuclease H-like superfamily/Ribonuclease H"/>
    <property type="match status" value="1"/>
</dbReference>
<dbReference type="SUPFAM" id="SSF53098">
    <property type="entry name" value="Ribonuclease H-like"/>
    <property type="match status" value="1"/>
</dbReference>
<comment type="caution">
    <text evidence="2">The sequence shown here is derived from an EMBL/GenBank/DDBJ whole genome shotgun (WGS) entry which is preliminary data.</text>
</comment>
<keyword evidence="3" id="KW-1185">Reference proteome</keyword>
<dbReference type="RefSeq" id="WP_322618577.1">
    <property type="nucleotide sequence ID" value="NZ_WBSL01000001.1"/>
</dbReference>
<dbReference type="GO" id="GO:0045004">
    <property type="term" value="P:DNA replication proofreading"/>
    <property type="evidence" value="ECO:0007669"/>
    <property type="project" value="TreeGrafter"/>
</dbReference>
<keyword evidence="2" id="KW-0540">Nuclease</keyword>
<dbReference type="InterPro" id="IPR013520">
    <property type="entry name" value="Ribonucl_H"/>
</dbReference>
<dbReference type="Pfam" id="PF00929">
    <property type="entry name" value="RNase_T"/>
    <property type="match status" value="1"/>
</dbReference>
<dbReference type="EMBL" id="WBSL01000001">
    <property type="protein sequence ID" value="MPY66257.1"/>
    <property type="molecule type" value="Genomic_DNA"/>
</dbReference>
<evidence type="ECO:0000259" key="1">
    <source>
        <dbReference type="SMART" id="SM00479"/>
    </source>
</evidence>
<dbReference type="PANTHER" id="PTHR30231">
    <property type="entry name" value="DNA POLYMERASE III SUBUNIT EPSILON"/>
    <property type="match status" value="1"/>
</dbReference>
<gene>
    <name evidence="2" type="ORF">F8S09_06025</name>
</gene>
<keyword evidence="2" id="KW-0269">Exonuclease</keyword>
<dbReference type="InterPro" id="IPR006054">
    <property type="entry name" value="DnaQ"/>
</dbReference>
<dbReference type="CDD" id="cd06127">
    <property type="entry name" value="DEDDh"/>
    <property type="match status" value="1"/>
</dbReference>
<evidence type="ECO:0000313" key="3">
    <source>
        <dbReference type="Proteomes" id="UP000484842"/>
    </source>
</evidence>
<dbReference type="NCBIfam" id="TIGR00573">
    <property type="entry name" value="dnaq"/>
    <property type="match status" value="1"/>
</dbReference>
<sequence length="180" mass="20016">MNVVVFDLETTGFSPERDAIVEIGAMRVRDGRVVEDERFETLVRPVNSLGDPLRIPWRAQQVHGISDAMVRGAPELRDVLPAFLDFVGDSAVVAHNIGFDGGFLRAATGRHGLRWAPRAEHCTMQLSRRAFPGERSHRLDLLAERLGLEFAPGGRHRSLGDVRVTAEAYVRLLERLRVGA</sequence>
<reference evidence="2 3" key="1">
    <citation type="submission" date="2019-10" db="EMBL/GenBank/DDBJ databases">
        <title>Deinococcus sp. isolated from soil.</title>
        <authorList>
            <person name="Li Y."/>
            <person name="Wang J."/>
        </authorList>
    </citation>
    <scope>NUCLEOTIDE SEQUENCE [LARGE SCALE GENOMIC DNA]</scope>
    <source>
        <strain evidence="2 3">SDU3-2</strain>
    </source>
</reference>
<dbReference type="AlphaFoldDB" id="A0A7X1NUX2"/>
<dbReference type="GO" id="GO:0003887">
    <property type="term" value="F:DNA-directed DNA polymerase activity"/>
    <property type="evidence" value="ECO:0007669"/>
    <property type="project" value="InterPro"/>
</dbReference>
<dbReference type="GO" id="GO:0008408">
    <property type="term" value="F:3'-5' exonuclease activity"/>
    <property type="evidence" value="ECO:0007669"/>
    <property type="project" value="TreeGrafter"/>
</dbReference>
<dbReference type="PANTHER" id="PTHR30231:SF41">
    <property type="entry name" value="DNA POLYMERASE III SUBUNIT EPSILON"/>
    <property type="match status" value="1"/>
</dbReference>
<accession>A0A7X1NUX2</accession>
<protein>
    <submittedName>
        <fullName evidence="2">3'-5' exonuclease</fullName>
    </submittedName>
</protein>
<dbReference type="FunFam" id="3.30.420.10:FF:000045">
    <property type="entry name" value="3'-5' exonuclease DinG"/>
    <property type="match status" value="1"/>
</dbReference>
<name>A0A7X1NUX2_9DEIO</name>